<reference evidence="1 2" key="3">
    <citation type="submission" date="2008-05" db="EMBL/GenBank/DDBJ databases">
        <authorList>
            <person name="Fulton L."/>
            <person name="Clifton S."/>
            <person name="Fulton B."/>
            <person name="Xu J."/>
            <person name="Minx P."/>
            <person name="Pepin K.H."/>
            <person name="Johnson M."/>
            <person name="Thiruvilangam P."/>
            <person name="Bhonagiri V."/>
            <person name="Nash W.E."/>
            <person name="Mardis E.R."/>
            <person name="Wilson R.K."/>
        </authorList>
    </citation>
    <scope>NUCLEOTIDE SEQUENCE [LARGE SCALE GENOMIC DNA]</scope>
    <source>
        <strain evidence="1 2">ATCC 25827</strain>
    </source>
</reference>
<reference evidence="2" key="2">
    <citation type="submission" date="2008-04" db="EMBL/GenBank/DDBJ databases">
        <title>Draft genome sequence of Providencia stuartii(ATCC 25827).</title>
        <authorList>
            <person name="Sudarsanam P."/>
            <person name="Ley R."/>
            <person name="Guruge J."/>
            <person name="Turnbaugh P.J."/>
            <person name="Mahowald M."/>
            <person name="Liep D."/>
            <person name="Gordon J."/>
        </authorList>
    </citation>
    <scope>NUCLEOTIDE SEQUENCE [LARGE SCALE GENOMIC DNA]</scope>
    <source>
        <strain evidence="2">ATCC 25827</strain>
    </source>
</reference>
<name>A0AA87CQQ9_PROST</name>
<evidence type="ECO:0000313" key="2">
    <source>
        <dbReference type="Proteomes" id="UP000004506"/>
    </source>
</evidence>
<protein>
    <submittedName>
        <fullName evidence="1">Uncharacterized protein</fullName>
    </submittedName>
</protein>
<organism evidence="1 2">
    <name type="scientific">Providencia stuartii ATCC 25827</name>
    <dbReference type="NCBI Taxonomy" id="471874"/>
    <lineage>
        <taxon>Bacteria</taxon>
        <taxon>Pseudomonadati</taxon>
        <taxon>Pseudomonadota</taxon>
        <taxon>Gammaproteobacteria</taxon>
        <taxon>Enterobacterales</taxon>
        <taxon>Morganellaceae</taxon>
        <taxon>Providencia</taxon>
    </lineage>
</organism>
<proteinExistence type="predicted"/>
<accession>A0AA87CQQ9</accession>
<evidence type="ECO:0000313" key="1">
    <source>
        <dbReference type="EMBL" id="EDU59147.1"/>
    </source>
</evidence>
<comment type="caution">
    <text evidence="1">The sequence shown here is derived from an EMBL/GenBank/DDBJ whole genome shotgun (WGS) entry which is preliminary data.</text>
</comment>
<dbReference type="EMBL" id="ABJD02000101">
    <property type="protein sequence ID" value="EDU59147.1"/>
    <property type="molecule type" value="Genomic_DNA"/>
</dbReference>
<dbReference type="AlphaFoldDB" id="A0AA87CQQ9"/>
<reference evidence="2" key="1">
    <citation type="submission" date="2008-04" db="EMBL/GenBank/DDBJ databases">
        <title>Draft genome sequence of Providencia stuartii (ATCC 25827).</title>
        <authorList>
            <person name="Sudarsanam P."/>
            <person name="Ley R."/>
            <person name="Guruge J."/>
            <person name="Turnbaugh P.J."/>
            <person name="Mahowald M."/>
            <person name="Liep D."/>
            <person name="Gordon J."/>
        </authorList>
    </citation>
    <scope>NUCLEOTIDE SEQUENCE [LARGE SCALE GENOMIC DNA]</scope>
    <source>
        <strain evidence="2">ATCC 25827</strain>
    </source>
</reference>
<gene>
    <name evidence="1" type="ORF">PROSTU_02335</name>
</gene>
<sequence>MITDIARPPVCLQGVAMDQFALNFIVNTKLREYLNQRHYKNDMFESAASAAELYLMNRAAARYLEKRHRFTWEALVKNGNKPRDLIIDILTSSCPANKEQAMKILSCCSHSLVNMMSENKLFASLVNAKQGKPLNWLYVE</sequence>
<dbReference type="Proteomes" id="UP000004506">
    <property type="component" value="Unassembled WGS sequence"/>
</dbReference>